<keyword evidence="3" id="KW-1185">Reference proteome</keyword>
<dbReference type="EMBL" id="JBHTCM010000004">
    <property type="protein sequence ID" value="MFC7332027.1"/>
    <property type="molecule type" value="Genomic_DNA"/>
</dbReference>
<evidence type="ECO:0000313" key="2">
    <source>
        <dbReference type="EMBL" id="MFC7332027.1"/>
    </source>
</evidence>
<dbReference type="NCBIfam" id="NF007113">
    <property type="entry name" value="PRK09562.1"/>
    <property type="match status" value="1"/>
</dbReference>
<dbReference type="EC" id="3.6.1.9" evidence="2"/>
<evidence type="ECO:0000313" key="3">
    <source>
        <dbReference type="Proteomes" id="UP001596456"/>
    </source>
</evidence>
<dbReference type="RefSeq" id="WP_377356174.1">
    <property type="nucleotide sequence ID" value="NZ_JBHTCM010000004.1"/>
</dbReference>
<dbReference type="InterPro" id="IPR048015">
    <property type="entry name" value="NTP-PPase_MazG-like_N"/>
</dbReference>
<dbReference type="Gene3D" id="1.10.287.1080">
    <property type="entry name" value="MazG-like"/>
    <property type="match status" value="2"/>
</dbReference>
<dbReference type="GO" id="GO:0047429">
    <property type="term" value="F:nucleoside triphosphate diphosphatase activity"/>
    <property type="evidence" value="ECO:0007669"/>
    <property type="project" value="UniProtKB-EC"/>
</dbReference>
<feature type="domain" description="NTP pyrophosphohydrolase MazG-like" evidence="1">
    <location>
        <begin position="28"/>
        <end position="101"/>
    </location>
</feature>
<dbReference type="CDD" id="cd11529">
    <property type="entry name" value="NTP-PPase_MazG_Cterm"/>
    <property type="match status" value="1"/>
</dbReference>
<dbReference type="PANTHER" id="PTHR30522">
    <property type="entry name" value="NUCLEOSIDE TRIPHOSPHATE PYROPHOSPHOHYDROLASE"/>
    <property type="match status" value="1"/>
</dbReference>
<feature type="domain" description="NTP pyrophosphohydrolase MazG-like" evidence="1">
    <location>
        <begin position="171"/>
        <end position="235"/>
    </location>
</feature>
<dbReference type="InterPro" id="IPR004518">
    <property type="entry name" value="MazG-like_dom"/>
</dbReference>
<reference evidence="3" key="1">
    <citation type="journal article" date="2019" name="Int. J. Syst. Evol. Microbiol.">
        <title>The Global Catalogue of Microorganisms (GCM) 10K type strain sequencing project: providing services to taxonomists for standard genome sequencing and annotation.</title>
        <authorList>
            <consortium name="The Broad Institute Genomics Platform"/>
            <consortium name="The Broad Institute Genome Sequencing Center for Infectious Disease"/>
            <person name="Wu L."/>
            <person name="Ma J."/>
        </authorList>
    </citation>
    <scope>NUCLEOTIDE SEQUENCE [LARGE SCALE GENOMIC DNA]</scope>
    <source>
        <strain evidence="3">CGMCC 1.16275</strain>
    </source>
</reference>
<comment type="caution">
    <text evidence="2">The sequence shown here is derived from an EMBL/GenBank/DDBJ whole genome shotgun (WGS) entry which is preliminary data.</text>
</comment>
<dbReference type="SUPFAM" id="SSF101386">
    <property type="entry name" value="all-alpha NTP pyrophosphatases"/>
    <property type="match status" value="2"/>
</dbReference>
<sequence>MSDSMKRLVDLMAKLRDPEGGCPWDLEQDFRSIAPHTIEEAYEVADAIEKGDMASLKDELGDLLFQVVFYARMAEERGAWDFDAVAAHITTKMIRRHPHVFGETVVDTAADQTQRWEDLKARERAEKAAAEGRRPSALDGVIGGLPALTRAVKLQKRAARVGFDWTRADEILDKIEEEIGELRHELRAATPHPDRIRDETGDLLFALVNLARRLEVDPESALRGTNAKFERRFRHIEDRLAAQGRTPGDATLEEMEALWQQAKRLEPHD</sequence>
<accession>A0ABW2KS99</accession>
<name>A0ABW2KS99_9PROT</name>
<organism evidence="2 3">
    <name type="scientific">Rhodocista pekingensis</name>
    <dbReference type="NCBI Taxonomy" id="201185"/>
    <lineage>
        <taxon>Bacteria</taxon>
        <taxon>Pseudomonadati</taxon>
        <taxon>Pseudomonadota</taxon>
        <taxon>Alphaproteobacteria</taxon>
        <taxon>Rhodospirillales</taxon>
        <taxon>Azospirillaceae</taxon>
        <taxon>Rhodocista</taxon>
    </lineage>
</organism>
<dbReference type="CDD" id="cd11528">
    <property type="entry name" value="NTP-PPase_MazG_Nterm"/>
    <property type="match status" value="1"/>
</dbReference>
<gene>
    <name evidence="2" type="primary">mazG</name>
    <name evidence="2" type="ORF">ACFQPS_02540</name>
</gene>
<keyword evidence="2" id="KW-0378">Hydrolase</keyword>
<dbReference type="Pfam" id="PF03819">
    <property type="entry name" value="MazG"/>
    <property type="match status" value="2"/>
</dbReference>
<evidence type="ECO:0000259" key="1">
    <source>
        <dbReference type="Pfam" id="PF03819"/>
    </source>
</evidence>
<proteinExistence type="predicted"/>
<protein>
    <submittedName>
        <fullName evidence="2">Nucleoside triphosphate pyrophosphohydrolase</fullName>
        <ecNumber evidence="2">3.6.1.9</ecNumber>
    </submittedName>
</protein>
<dbReference type="InterPro" id="IPR048011">
    <property type="entry name" value="NTP-PPase_MazG-like_C"/>
</dbReference>
<dbReference type="Proteomes" id="UP001596456">
    <property type="component" value="Unassembled WGS sequence"/>
</dbReference>
<dbReference type="NCBIfam" id="TIGR00444">
    <property type="entry name" value="mazG"/>
    <property type="match status" value="1"/>
</dbReference>
<dbReference type="PANTHER" id="PTHR30522:SF0">
    <property type="entry name" value="NUCLEOSIDE TRIPHOSPHATE PYROPHOSPHOHYDROLASE"/>
    <property type="match status" value="1"/>
</dbReference>
<dbReference type="InterPro" id="IPR011551">
    <property type="entry name" value="NTP_PyrPHydrolase_MazG"/>
</dbReference>